<keyword evidence="3" id="KW-1185">Reference proteome</keyword>
<dbReference type="eggNOG" id="COG0389">
    <property type="taxonomic scope" value="Bacteria"/>
</dbReference>
<evidence type="ECO:0000256" key="1">
    <source>
        <dbReference type="ARBA" id="ARBA00022763"/>
    </source>
</evidence>
<keyword evidence="1" id="KW-0227">DNA damage</keyword>
<dbReference type="KEGG" id="hha:Hhal_1743"/>
<reference evidence="3" key="1">
    <citation type="submission" date="2006-12" db="EMBL/GenBank/DDBJ databases">
        <title>Complete sequence of Halorhodospira halophila SL1.</title>
        <authorList>
            <consortium name="US DOE Joint Genome Institute"/>
            <person name="Copeland A."/>
            <person name="Lucas S."/>
            <person name="Lapidus A."/>
            <person name="Barry K."/>
            <person name="Detter J.C."/>
            <person name="Glavina del Rio T."/>
            <person name="Hammon N."/>
            <person name="Israni S."/>
            <person name="Dalin E."/>
            <person name="Tice H."/>
            <person name="Pitluck S."/>
            <person name="Saunders E."/>
            <person name="Brettin T."/>
            <person name="Bruce D."/>
            <person name="Han C."/>
            <person name="Tapia R."/>
            <person name="Schmutz J."/>
            <person name="Larimer F."/>
            <person name="Land M."/>
            <person name="Hauser L."/>
            <person name="Kyrpides N."/>
            <person name="Mikhailova N."/>
            <person name="Hoff W."/>
            <person name="Richardson P."/>
        </authorList>
    </citation>
    <scope>NUCLEOTIDE SEQUENCE [LARGE SCALE GENOMIC DNA]</scope>
    <source>
        <strain evidence="3">DSM 244 / SL1</strain>
    </source>
</reference>
<dbReference type="PANTHER" id="PTHR35369">
    <property type="entry name" value="BLR3025 PROTEIN-RELATED"/>
    <property type="match status" value="1"/>
</dbReference>
<accession>A1WXU5</accession>
<dbReference type="InterPro" id="IPR050356">
    <property type="entry name" value="SulA_CellDiv_inhibitor"/>
</dbReference>
<dbReference type="SUPFAM" id="SSF56672">
    <property type="entry name" value="DNA/RNA polymerases"/>
    <property type="match status" value="1"/>
</dbReference>
<dbReference type="HOGENOM" id="CLU_028184_0_1_6"/>
<evidence type="ECO:0008006" key="4">
    <source>
        <dbReference type="Google" id="ProtNLM"/>
    </source>
</evidence>
<dbReference type="GO" id="GO:0006281">
    <property type="term" value="P:DNA repair"/>
    <property type="evidence" value="ECO:0007669"/>
    <property type="project" value="TreeGrafter"/>
</dbReference>
<dbReference type="OrthoDB" id="5298951at2"/>
<evidence type="ECO:0000313" key="2">
    <source>
        <dbReference type="EMBL" id="ABM62507.1"/>
    </source>
</evidence>
<dbReference type="AlphaFoldDB" id="A1WXU5"/>
<dbReference type="STRING" id="349124.Hhal_1743"/>
<reference evidence="2 3" key="2">
    <citation type="journal article" date="2013" name="Stand. Genomic Sci.">
        <title>Complete genome sequence of Halorhodospira halophila SL1.</title>
        <authorList>
            <person name="Challacombe J.F."/>
            <person name="Majid S."/>
            <person name="Deole R."/>
            <person name="Brettin T.S."/>
            <person name="Bruce D."/>
            <person name="Delano S.F."/>
            <person name="Detter J.C."/>
            <person name="Gleasner C.D."/>
            <person name="Han C.S."/>
            <person name="Misra M."/>
            <person name="Reitenga K.G."/>
            <person name="Mikhailova N."/>
            <person name="Woyke T."/>
            <person name="Pitluck S."/>
            <person name="Nolan M."/>
            <person name="Land M.L."/>
            <person name="Saunders E."/>
            <person name="Tapia R."/>
            <person name="Lapidus A."/>
            <person name="Ivanova N."/>
            <person name="Hoff W.D."/>
        </authorList>
    </citation>
    <scope>NUCLEOTIDE SEQUENCE [LARGE SCALE GENOMIC DNA]</scope>
    <source>
        <strain evidence="3">DSM 244 / SL1</strain>
    </source>
</reference>
<evidence type="ECO:0000313" key="3">
    <source>
        <dbReference type="Proteomes" id="UP000000647"/>
    </source>
</evidence>
<dbReference type="RefSeq" id="WP_011814529.1">
    <property type="nucleotide sequence ID" value="NC_008789.1"/>
</dbReference>
<dbReference type="EMBL" id="CP000544">
    <property type="protein sequence ID" value="ABM62507.1"/>
    <property type="molecule type" value="Genomic_DNA"/>
</dbReference>
<sequence>MPEPQTSPLWLAVHLPTLTAEAPSASAAPTLEQIALWGLELTHQASLEPPDTVFLEVGGSQRLFGGRAAIQQRAQEGLRELGQPRAALAAAPTPQGARLLARASPGIWLTDRQSLRRALMPLPCHLLDPTPAQQSALSTLGLTRLGDCLRMPRSGLRRRIGDPPIRTLEQALGERPEPRRCIPPPQRYRGRLELPAPTAATQATGFALQRLLRALVGMLRGLDAGIQQAAVALEHPDGPDTRLTLGFLRPTRDLEHMAHIARHRLERQALPDVATAVRLEADQLLPYQGTSGDLFERTGADGEAVRTLSERLIARLGADCVQRLATYPDPRPERAWCRLPLEHPDRPPAATLPRPVWLLPHPRRLLSGEGGEPHWGGPLCLEAGPERIESGWWDDEDVARDYYVARAPVGSRLWVYRDRRPPYGWHLHGFFA</sequence>
<dbReference type="PANTHER" id="PTHR35369:SF2">
    <property type="entry name" value="BLR3025 PROTEIN"/>
    <property type="match status" value="1"/>
</dbReference>
<protein>
    <recommendedName>
        <fullName evidence="4">UmuC domain-containing protein</fullName>
    </recommendedName>
</protein>
<dbReference type="InterPro" id="IPR043502">
    <property type="entry name" value="DNA/RNA_pol_sf"/>
</dbReference>
<proteinExistence type="predicted"/>
<name>A1WXU5_HALHL</name>
<gene>
    <name evidence="2" type="ordered locus">Hhal_1743</name>
</gene>
<organism evidence="2 3">
    <name type="scientific">Halorhodospira halophila (strain DSM 244 / SL1)</name>
    <name type="common">Ectothiorhodospira halophila (strain DSM 244 / SL1)</name>
    <dbReference type="NCBI Taxonomy" id="349124"/>
    <lineage>
        <taxon>Bacteria</taxon>
        <taxon>Pseudomonadati</taxon>
        <taxon>Pseudomonadota</taxon>
        <taxon>Gammaproteobacteria</taxon>
        <taxon>Chromatiales</taxon>
        <taxon>Ectothiorhodospiraceae</taxon>
        <taxon>Halorhodospira</taxon>
    </lineage>
</organism>
<dbReference type="Proteomes" id="UP000000647">
    <property type="component" value="Chromosome"/>
</dbReference>
<dbReference type="CDD" id="cd03468">
    <property type="entry name" value="PolY_like"/>
    <property type="match status" value="1"/>
</dbReference>